<evidence type="ECO:0000256" key="1">
    <source>
        <dbReference type="SAM" id="MobiDB-lite"/>
    </source>
</evidence>
<dbReference type="SUPFAM" id="SSF55874">
    <property type="entry name" value="ATPase domain of HSP90 chaperone/DNA topoisomerase II/histidine kinase"/>
    <property type="match status" value="1"/>
</dbReference>
<dbReference type="GO" id="GO:0016301">
    <property type="term" value="F:kinase activity"/>
    <property type="evidence" value="ECO:0007669"/>
    <property type="project" value="UniProtKB-KW"/>
</dbReference>
<proteinExistence type="predicted"/>
<keyword evidence="2" id="KW-0418">Kinase</keyword>
<keyword evidence="3" id="KW-1185">Reference proteome</keyword>
<evidence type="ECO:0000313" key="2">
    <source>
        <dbReference type="EMBL" id="EWM24591.1"/>
    </source>
</evidence>
<evidence type="ECO:0000313" key="3">
    <source>
        <dbReference type="Proteomes" id="UP000019335"/>
    </source>
</evidence>
<protein>
    <submittedName>
        <fullName evidence="2">Two component sensor histidine kinase</fullName>
    </submittedName>
</protein>
<sequence>MQGAKRLASAGAMLGTIFIIRQGVDAWFPLNTPSPYQARGAFTTVIQPPTRNAVFLSKDSRKPFETKLKAAKADAIPDLIRAYSSLMKSLFPELTSCRLYIPEPNHSISSPGFEVLINEVEFGALLSRGRCREDFNVTITESCERVRTMDPIPSTLLLPLQEEEQLEAEGGAWLVLAFMPESKQPPAQYRLLDACIKCLIASLKLGSRPDPDKDPGNASLDWLLRAVRTPLGALRTFSKLLMRRLERDPEGLSLELAKNVLIQSDRLVDILMAYPEGHETSEAMMCRHKGGLPPLMAEEGAEKGEEEGEEVNGGEGRGGGLVKRDGRMVDPEPRHFELREILAPIVSAAQLVSSRDGINFGFLMEETLPVRVPVVDMARLQEAVGGLVESAMAHALENEKPTVTLEVRFLEANPRSVSSVVFIVQDNGPRAPGAARPSAYGEIRKEVERIGARLEIRGSSDLGGCQACLYIDCKSDKA</sequence>
<keyword evidence="2" id="KW-0808">Transferase</keyword>
<dbReference type="InterPro" id="IPR036890">
    <property type="entry name" value="HATPase_C_sf"/>
</dbReference>
<gene>
    <name evidence="2" type="ORF">Naga_100062g21</name>
</gene>
<feature type="region of interest" description="Disordered" evidence="1">
    <location>
        <begin position="299"/>
        <end position="326"/>
    </location>
</feature>
<dbReference type="AlphaFoldDB" id="W7TVF5"/>
<name>W7TVF5_9STRA</name>
<accession>W7TVF5</accession>
<dbReference type="Gene3D" id="3.30.565.10">
    <property type="entry name" value="Histidine kinase-like ATPase, C-terminal domain"/>
    <property type="match status" value="1"/>
</dbReference>
<comment type="caution">
    <text evidence="2">The sequence shown here is derived from an EMBL/GenBank/DDBJ whole genome shotgun (WGS) entry which is preliminary data.</text>
</comment>
<organism evidence="2 3">
    <name type="scientific">Nannochloropsis gaditana</name>
    <dbReference type="NCBI Taxonomy" id="72520"/>
    <lineage>
        <taxon>Eukaryota</taxon>
        <taxon>Sar</taxon>
        <taxon>Stramenopiles</taxon>
        <taxon>Ochrophyta</taxon>
        <taxon>Eustigmatophyceae</taxon>
        <taxon>Eustigmatales</taxon>
        <taxon>Monodopsidaceae</taxon>
        <taxon>Nannochloropsis</taxon>
    </lineage>
</organism>
<dbReference type="Proteomes" id="UP000019335">
    <property type="component" value="Chromosome 13"/>
</dbReference>
<reference evidence="2 3" key="1">
    <citation type="journal article" date="2014" name="Mol. Plant">
        <title>Chromosome Scale Genome Assembly and Transcriptome Profiling of Nannochloropsis gaditana in Nitrogen Depletion.</title>
        <authorList>
            <person name="Corteggiani Carpinelli E."/>
            <person name="Telatin A."/>
            <person name="Vitulo N."/>
            <person name="Forcato C."/>
            <person name="D'Angelo M."/>
            <person name="Schiavon R."/>
            <person name="Vezzi A."/>
            <person name="Giacometti G.M."/>
            <person name="Morosinotto T."/>
            <person name="Valle G."/>
        </authorList>
    </citation>
    <scope>NUCLEOTIDE SEQUENCE [LARGE SCALE GENOMIC DNA]</scope>
    <source>
        <strain evidence="2 3">B-31</strain>
    </source>
</reference>
<dbReference type="OrthoDB" id="204443at2759"/>
<dbReference type="EMBL" id="AZIL01001181">
    <property type="protein sequence ID" value="EWM24591.1"/>
    <property type="molecule type" value="Genomic_DNA"/>
</dbReference>